<evidence type="ECO:0000259" key="1">
    <source>
        <dbReference type="Pfam" id="PF10593"/>
    </source>
</evidence>
<reference evidence="3" key="1">
    <citation type="journal article" date="2019" name="Int. J. Syst. Evol. Microbiol.">
        <title>The Global Catalogue of Microorganisms (GCM) 10K type strain sequencing project: providing services to taxonomists for standard genome sequencing and annotation.</title>
        <authorList>
            <consortium name="The Broad Institute Genomics Platform"/>
            <consortium name="The Broad Institute Genome Sequencing Center for Infectious Disease"/>
            <person name="Wu L."/>
            <person name="Ma J."/>
        </authorList>
    </citation>
    <scope>NUCLEOTIDE SEQUENCE [LARGE SCALE GENOMIC DNA]</scope>
    <source>
        <strain evidence="3">CCUG 61889</strain>
    </source>
</reference>
<comment type="caution">
    <text evidence="2">The sequence shown here is derived from an EMBL/GenBank/DDBJ whole genome shotgun (WGS) entry which is preliminary data.</text>
</comment>
<feature type="domain" description="Putative endonuclease Z1" evidence="1">
    <location>
        <begin position="36"/>
        <end position="245"/>
    </location>
</feature>
<dbReference type="EMBL" id="JBHRZT010000072">
    <property type="protein sequence ID" value="MFC3886132.1"/>
    <property type="molecule type" value="Genomic_DNA"/>
</dbReference>
<organism evidence="2 3">
    <name type="scientific">Bacillus songklensis</name>
    <dbReference type="NCBI Taxonomy" id="1069116"/>
    <lineage>
        <taxon>Bacteria</taxon>
        <taxon>Bacillati</taxon>
        <taxon>Bacillota</taxon>
        <taxon>Bacilli</taxon>
        <taxon>Bacillales</taxon>
        <taxon>Bacillaceae</taxon>
        <taxon>Bacillus</taxon>
    </lineage>
</organism>
<proteinExistence type="predicted"/>
<evidence type="ECO:0000313" key="3">
    <source>
        <dbReference type="Proteomes" id="UP001595752"/>
    </source>
</evidence>
<dbReference type="RefSeq" id="WP_377918500.1">
    <property type="nucleotide sequence ID" value="NZ_JBHRZT010000072.1"/>
</dbReference>
<protein>
    <submittedName>
        <fullName evidence="2">Z1 domain-containing protein</fullName>
    </submittedName>
</protein>
<dbReference type="Proteomes" id="UP001595752">
    <property type="component" value="Unassembled WGS sequence"/>
</dbReference>
<gene>
    <name evidence="2" type="ORF">ACFOU2_22660</name>
</gene>
<keyword evidence="3" id="KW-1185">Reference proteome</keyword>
<evidence type="ECO:0000313" key="2">
    <source>
        <dbReference type="EMBL" id="MFC3886132.1"/>
    </source>
</evidence>
<dbReference type="Pfam" id="PF10593">
    <property type="entry name" value="Z1"/>
    <property type="match status" value="1"/>
</dbReference>
<dbReference type="InterPro" id="IPR018310">
    <property type="entry name" value="Put_endonuclease_Z1-dom"/>
</dbReference>
<sequence>MENRADHLRPVDIEEIERLADTQGNDEDITTLPKGLLEALSAFVIGASIRIFDNTESRVEQKFSFLCHISPFQDIHARIKRLIKKFLIDLYKALKMPDASETREFILGCLSQAYNDLYETHPNIPEFPVILKALSDNINSHEVIVLNAAPSSHSDIKLNKKFNFIIGGNKLGRGLTIPRLLVTYYGRLTARPQVDTLMQHARMCGYRSKDLSVTRVFVPEEIANIFAAICEHDSTQRDIIKNHAIEGTLYLDTSRVGPTRPPVIPKSVGAYRAGQSTFPKLPEYPQGEIEEVTQCISKEVTHLEKSDEILEVNIDFVTNIIEKIPFLTSGGWYPEVINKYLSWYKENYSDVAQLIYTLDTNIGPSRSRGNQGLVIGSVLSPGIQELVSASDSNKPLVVLIRNKGHKWEGVDFWIPWFRFPENDKNILFNLNNH</sequence>
<accession>A0ABV8B9H4</accession>
<name>A0ABV8B9H4_9BACI</name>